<dbReference type="AlphaFoldDB" id="A0A2J6SXW7"/>
<keyword evidence="2" id="KW-1185">Reference proteome</keyword>
<dbReference type="EMBL" id="KZ613854">
    <property type="protein sequence ID" value="PMD55612.1"/>
    <property type="molecule type" value="Genomic_DNA"/>
</dbReference>
<organism evidence="1 2">
    <name type="scientific">Hyaloscypha bicolor E</name>
    <dbReference type="NCBI Taxonomy" id="1095630"/>
    <lineage>
        <taxon>Eukaryota</taxon>
        <taxon>Fungi</taxon>
        <taxon>Dikarya</taxon>
        <taxon>Ascomycota</taxon>
        <taxon>Pezizomycotina</taxon>
        <taxon>Leotiomycetes</taxon>
        <taxon>Helotiales</taxon>
        <taxon>Hyaloscyphaceae</taxon>
        <taxon>Hyaloscypha</taxon>
        <taxon>Hyaloscypha bicolor</taxon>
    </lineage>
</organism>
<protein>
    <submittedName>
        <fullName evidence="1">Uncharacterized protein</fullName>
    </submittedName>
</protein>
<dbReference type="Proteomes" id="UP000235371">
    <property type="component" value="Unassembled WGS sequence"/>
</dbReference>
<dbReference type="GeneID" id="36596755"/>
<dbReference type="RefSeq" id="XP_024732516.1">
    <property type="nucleotide sequence ID" value="XM_024888679.1"/>
</dbReference>
<name>A0A2J6SXW7_9HELO</name>
<accession>A0A2J6SXW7</accession>
<evidence type="ECO:0000313" key="2">
    <source>
        <dbReference type="Proteomes" id="UP000235371"/>
    </source>
</evidence>
<gene>
    <name evidence="1" type="ORF">K444DRAFT_74361</name>
</gene>
<sequence>MALTSDECVNEGRSEIYDFTTFIRDRIVVRTLGNGKPSILPLIFFHFDPVVTNSGYISMAVPSLVMSAVVCNVNYTKYKVSKCPGNKDGKSRCSSRGSCRCRPGTACNCRTPVTGCLQITRVRRLYLSSPCGLGEGRALCEHD</sequence>
<proteinExistence type="predicted"/>
<evidence type="ECO:0000313" key="1">
    <source>
        <dbReference type="EMBL" id="PMD55612.1"/>
    </source>
</evidence>
<reference evidence="1 2" key="1">
    <citation type="submission" date="2016-04" db="EMBL/GenBank/DDBJ databases">
        <title>A degradative enzymes factory behind the ericoid mycorrhizal symbiosis.</title>
        <authorList>
            <consortium name="DOE Joint Genome Institute"/>
            <person name="Martino E."/>
            <person name="Morin E."/>
            <person name="Grelet G."/>
            <person name="Kuo A."/>
            <person name="Kohler A."/>
            <person name="Daghino S."/>
            <person name="Barry K."/>
            <person name="Choi C."/>
            <person name="Cichocki N."/>
            <person name="Clum A."/>
            <person name="Copeland A."/>
            <person name="Hainaut M."/>
            <person name="Haridas S."/>
            <person name="Labutti K."/>
            <person name="Lindquist E."/>
            <person name="Lipzen A."/>
            <person name="Khouja H.-R."/>
            <person name="Murat C."/>
            <person name="Ohm R."/>
            <person name="Olson A."/>
            <person name="Spatafora J."/>
            <person name="Veneault-Fourrey C."/>
            <person name="Henrissat B."/>
            <person name="Grigoriev I."/>
            <person name="Martin F."/>
            <person name="Perotto S."/>
        </authorList>
    </citation>
    <scope>NUCLEOTIDE SEQUENCE [LARGE SCALE GENOMIC DNA]</scope>
    <source>
        <strain evidence="1 2">E</strain>
    </source>
</reference>
<dbReference type="InParanoid" id="A0A2J6SXW7"/>